<keyword evidence="3" id="KW-1185">Reference proteome</keyword>
<proteinExistence type="predicted"/>
<dbReference type="EMBL" id="KV744843">
    <property type="protein sequence ID" value="OCK84172.1"/>
    <property type="molecule type" value="Genomic_DNA"/>
</dbReference>
<dbReference type="Proteomes" id="UP000250266">
    <property type="component" value="Unassembled WGS sequence"/>
</dbReference>
<dbReference type="AlphaFoldDB" id="A0A8E2EHM6"/>
<name>A0A8E2EHM6_9PEZI</name>
<protein>
    <submittedName>
        <fullName evidence="2">Uncharacterized protein</fullName>
    </submittedName>
</protein>
<dbReference type="SUPFAM" id="SSF52047">
    <property type="entry name" value="RNI-like"/>
    <property type="match status" value="1"/>
</dbReference>
<evidence type="ECO:0000256" key="1">
    <source>
        <dbReference type="SAM" id="MobiDB-lite"/>
    </source>
</evidence>
<accession>A0A8E2EHM6</accession>
<dbReference type="OrthoDB" id="5422579at2759"/>
<dbReference type="InterPro" id="IPR032675">
    <property type="entry name" value="LRR_dom_sf"/>
</dbReference>
<gene>
    <name evidence="2" type="ORF">K432DRAFT_414177</name>
</gene>
<evidence type="ECO:0000313" key="3">
    <source>
        <dbReference type="Proteomes" id="UP000250266"/>
    </source>
</evidence>
<dbReference type="Gene3D" id="3.80.10.10">
    <property type="entry name" value="Ribonuclease Inhibitor"/>
    <property type="match status" value="1"/>
</dbReference>
<reference evidence="2 3" key="1">
    <citation type="journal article" date="2016" name="Nat. Commun.">
        <title>Ectomycorrhizal ecology is imprinted in the genome of the dominant symbiotic fungus Cenococcum geophilum.</title>
        <authorList>
            <consortium name="DOE Joint Genome Institute"/>
            <person name="Peter M."/>
            <person name="Kohler A."/>
            <person name="Ohm R.A."/>
            <person name="Kuo A."/>
            <person name="Krutzmann J."/>
            <person name="Morin E."/>
            <person name="Arend M."/>
            <person name="Barry K.W."/>
            <person name="Binder M."/>
            <person name="Choi C."/>
            <person name="Clum A."/>
            <person name="Copeland A."/>
            <person name="Grisel N."/>
            <person name="Haridas S."/>
            <person name="Kipfer T."/>
            <person name="LaButti K."/>
            <person name="Lindquist E."/>
            <person name="Lipzen A."/>
            <person name="Maire R."/>
            <person name="Meier B."/>
            <person name="Mihaltcheva S."/>
            <person name="Molinier V."/>
            <person name="Murat C."/>
            <person name="Poggeler S."/>
            <person name="Quandt C.A."/>
            <person name="Sperisen C."/>
            <person name="Tritt A."/>
            <person name="Tisserant E."/>
            <person name="Crous P.W."/>
            <person name="Henrissat B."/>
            <person name="Nehls U."/>
            <person name="Egli S."/>
            <person name="Spatafora J.W."/>
            <person name="Grigoriev I.V."/>
            <person name="Martin F.M."/>
        </authorList>
    </citation>
    <scope>NUCLEOTIDE SEQUENCE [LARGE SCALE GENOMIC DNA]</scope>
    <source>
        <strain evidence="2 3">CBS 459.81</strain>
    </source>
</reference>
<sequence>MDKLPVELLSIIIEQLWEEPPDRGPRLTHPRARSSDALLINLRSVRLVCKGFCKAASNIFGETYFQVRWVSMSRKSLLDLIEISESTKFGCHVHTLRISAVRFDKQLHDEGQSVLLLSKALKNLDGKLTSTMLSIKCSERTQGCQDEAKIMEAVTHALFRSKVQLSRLRIYTNKPSILTIPSDTLRTPHTRNMQHLRSLKLDFLNASTLDTETHQMLSQGSISRFLNTLPSLQSLSIFFASEIWYRTPLNKIFGSGTHKNLTTLRLCGFNAREAELSNFLIRHHEKLRSLELADFKLRNGQWRSVFSTIRYRLSLERLWFRRIWDRLEAFSLSDESFQGYVRSDFDNVDWDSIASPRENSDLDLEPVQLGETGMFITFPEDLLYDPDDVDDDDNVNPIPYFAHELLHPGHAGHDVDIDDDDDMDDPGTGSSREQSVERFDVEEDKLGVFSIDDDWDMEKYLERYDYDSEEEDYMHLTTYSDGSGF</sequence>
<feature type="compositionally biased region" description="Acidic residues" evidence="1">
    <location>
        <begin position="416"/>
        <end position="425"/>
    </location>
</feature>
<feature type="region of interest" description="Disordered" evidence="1">
    <location>
        <begin position="412"/>
        <end position="439"/>
    </location>
</feature>
<organism evidence="2 3">
    <name type="scientific">Lepidopterella palustris CBS 459.81</name>
    <dbReference type="NCBI Taxonomy" id="1314670"/>
    <lineage>
        <taxon>Eukaryota</taxon>
        <taxon>Fungi</taxon>
        <taxon>Dikarya</taxon>
        <taxon>Ascomycota</taxon>
        <taxon>Pezizomycotina</taxon>
        <taxon>Dothideomycetes</taxon>
        <taxon>Pleosporomycetidae</taxon>
        <taxon>Mytilinidiales</taxon>
        <taxon>Argynnaceae</taxon>
        <taxon>Lepidopterella</taxon>
    </lineage>
</organism>
<evidence type="ECO:0000313" key="2">
    <source>
        <dbReference type="EMBL" id="OCK84172.1"/>
    </source>
</evidence>